<dbReference type="CDD" id="cd12243">
    <property type="entry name" value="RRM1_MSSP"/>
    <property type="match status" value="1"/>
</dbReference>
<dbReference type="HOGENOM" id="CLU_411235_0_0_1"/>
<dbReference type="PhylomeDB" id="T1JCX7"/>
<dbReference type="Proteomes" id="UP000014500">
    <property type="component" value="Unassembled WGS sequence"/>
</dbReference>
<dbReference type="GO" id="GO:0003723">
    <property type="term" value="F:RNA binding"/>
    <property type="evidence" value="ECO:0007669"/>
    <property type="project" value="UniProtKB-UniRule"/>
</dbReference>
<sequence>MKDEHRGSELKMNGVKNDESVQLNGETGQTTSNQDCLDEKKATNLTLTQQQNKTSVRKTSQPNSQPIQHQFLLRGYHTRARITRNEMAPGERVRAQLGLDHLSRTGERERDRQSSKWWEMLGVIEYRPFVHLSIHPSIHRIDATDHPFVGHSSCGSLHSGPVAAAQLTPPSAPPPIGRRWPSYLPRYATPLPTQAPHYGNYQPTVAYQMSRVPAAASPSTSSSNNSNTGSLTGSTTGIGEQLSKTNLYIRALPETTSDKDLVSLCLDYGTIISTKAILDKNTNKCKGALHGNVDVLRYKYKWQLAVIVSGYGFVDFESPSAAEAAVKSLQAKGFQAQMAKVKLWSNVNFRTVNEFEFALLWNQQQEQDPTNLYIANLPIYMSESDLEAMLTPYGTVISTRILRDANGQSRGVGFARMESKEKCEQIISAFNGKYITGAKEPLLVKFADGGNKKRNQYKNQEHRSIWREGEGIPLTYDQSMPQNGVATQIVPSQVGFQRYTNPVSSYSLPAGTTWMPPQYIMQPHMAQIIPSSVDPSALHYGGMMPQLATQMSQLQLGGGSYVAGPHPTYQQMYTQAAATMMQPLTVAEDPNNATSVPVSGAAGNPEDQQHHYQTYQSAAKLLFFPGCPNRGHASFLQSSDTFFQICFPKRHRRIDDCCTPTRRRLIGD</sequence>
<dbReference type="PROSITE" id="PS50102">
    <property type="entry name" value="RRM"/>
    <property type="match status" value="2"/>
</dbReference>
<dbReference type="eggNOG" id="KOG4733">
    <property type="taxonomic scope" value="Eukaryota"/>
</dbReference>
<feature type="compositionally biased region" description="Low complexity" evidence="4">
    <location>
        <begin position="217"/>
        <end position="237"/>
    </location>
</feature>
<feature type="compositionally biased region" description="Polar residues" evidence="4">
    <location>
        <begin position="20"/>
        <end position="35"/>
    </location>
</feature>
<feature type="domain" description="RRM" evidence="5">
    <location>
        <begin position="245"/>
        <end position="346"/>
    </location>
</feature>
<protein>
    <recommendedName>
        <fullName evidence="5">RRM domain-containing protein</fullName>
    </recommendedName>
</protein>
<organism evidence="6 7">
    <name type="scientific">Strigamia maritima</name>
    <name type="common">European centipede</name>
    <name type="synonym">Geophilus maritimus</name>
    <dbReference type="NCBI Taxonomy" id="126957"/>
    <lineage>
        <taxon>Eukaryota</taxon>
        <taxon>Metazoa</taxon>
        <taxon>Ecdysozoa</taxon>
        <taxon>Arthropoda</taxon>
        <taxon>Myriapoda</taxon>
        <taxon>Chilopoda</taxon>
        <taxon>Pleurostigmophora</taxon>
        <taxon>Geophilomorpha</taxon>
        <taxon>Linotaeniidae</taxon>
        <taxon>Strigamia</taxon>
    </lineage>
</organism>
<dbReference type="STRING" id="126957.T1JCX7"/>
<proteinExistence type="predicted"/>
<feature type="region of interest" description="Disordered" evidence="4">
    <location>
        <begin position="1"/>
        <end position="38"/>
    </location>
</feature>
<keyword evidence="2 3" id="KW-0694">RNA-binding</keyword>
<reference evidence="6" key="2">
    <citation type="submission" date="2015-02" db="UniProtKB">
        <authorList>
            <consortium name="EnsemblMetazoa"/>
        </authorList>
    </citation>
    <scope>IDENTIFICATION</scope>
</reference>
<dbReference type="Pfam" id="PF00076">
    <property type="entry name" value="RRM_1"/>
    <property type="match status" value="1"/>
</dbReference>
<dbReference type="Gene3D" id="3.30.70.330">
    <property type="match status" value="2"/>
</dbReference>
<feature type="region of interest" description="Disordered" evidence="4">
    <location>
        <begin position="212"/>
        <end position="237"/>
    </location>
</feature>
<dbReference type="EnsemblMetazoa" id="SMAR011648-RA">
    <property type="protein sequence ID" value="SMAR011648-PA"/>
    <property type="gene ID" value="SMAR011648"/>
</dbReference>
<dbReference type="SUPFAM" id="SSF54928">
    <property type="entry name" value="RNA-binding domain, RBD"/>
    <property type="match status" value="2"/>
</dbReference>
<dbReference type="InterPro" id="IPR012677">
    <property type="entry name" value="Nucleotide-bd_a/b_plait_sf"/>
</dbReference>
<dbReference type="AlphaFoldDB" id="T1JCX7"/>
<evidence type="ECO:0000256" key="1">
    <source>
        <dbReference type="ARBA" id="ARBA00022737"/>
    </source>
</evidence>
<keyword evidence="1" id="KW-0677">Repeat</keyword>
<dbReference type="FunFam" id="3.30.70.330:FF:000169">
    <property type="entry name" value="protein alan shepard isoform X4"/>
    <property type="match status" value="1"/>
</dbReference>
<evidence type="ECO:0000313" key="7">
    <source>
        <dbReference type="Proteomes" id="UP000014500"/>
    </source>
</evidence>
<feature type="domain" description="RRM" evidence="5">
    <location>
        <begin position="370"/>
        <end position="449"/>
    </location>
</feature>
<accession>T1JCX7</accession>
<name>T1JCX7_STRMM</name>
<evidence type="ECO:0000259" key="5">
    <source>
        <dbReference type="PROSITE" id="PS50102"/>
    </source>
</evidence>
<dbReference type="EMBL" id="JH432085">
    <property type="status" value="NOT_ANNOTATED_CDS"/>
    <property type="molecule type" value="Genomic_DNA"/>
</dbReference>
<keyword evidence="7" id="KW-1185">Reference proteome</keyword>
<dbReference type="InterPro" id="IPR000504">
    <property type="entry name" value="RRM_dom"/>
</dbReference>
<evidence type="ECO:0000313" key="6">
    <source>
        <dbReference type="EnsemblMetazoa" id="SMAR011648-PA"/>
    </source>
</evidence>
<dbReference type="CDD" id="cd12244">
    <property type="entry name" value="RRM2_MSSP"/>
    <property type="match status" value="1"/>
</dbReference>
<evidence type="ECO:0000256" key="4">
    <source>
        <dbReference type="SAM" id="MobiDB-lite"/>
    </source>
</evidence>
<dbReference type="SMART" id="SM00360">
    <property type="entry name" value="RRM"/>
    <property type="match status" value="2"/>
</dbReference>
<evidence type="ECO:0000256" key="2">
    <source>
        <dbReference type="ARBA" id="ARBA00022884"/>
    </source>
</evidence>
<dbReference type="PANTHER" id="PTHR24012">
    <property type="entry name" value="RNA BINDING PROTEIN"/>
    <property type="match status" value="1"/>
</dbReference>
<dbReference type="InterPro" id="IPR035979">
    <property type="entry name" value="RBD_domain_sf"/>
</dbReference>
<reference evidence="7" key="1">
    <citation type="submission" date="2011-05" db="EMBL/GenBank/DDBJ databases">
        <authorList>
            <person name="Richards S.R."/>
            <person name="Qu J."/>
            <person name="Jiang H."/>
            <person name="Jhangiani S.N."/>
            <person name="Agravi P."/>
            <person name="Goodspeed R."/>
            <person name="Gross S."/>
            <person name="Mandapat C."/>
            <person name="Jackson L."/>
            <person name="Mathew T."/>
            <person name="Pu L."/>
            <person name="Thornton R."/>
            <person name="Saada N."/>
            <person name="Wilczek-Boney K.B."/>
            <person name="Lee S."/>
            <person name="Kovar C."/>
            <person name="Wu Y."/>
            <person name="Scherer S.E."/>
            <person name="Worley K.C."/>
            <person name="Muzny D.M."/>
            <person name="Gibbs R."/>
        </authorList>
    </citation>
    <scope>NUCLEOTIDE SEQUENCE</scope>
    <source>
        <strain evidence="7">Brora</strain>
    </source>
</reference>
<evidence type="ECO:0000256" key="3">
    <source>
        <dbReference type="PROSITE-ProRule" id="PRU00176"/>
    </source>
</evidence>